<comment type="caution">
    <text evidence="3">The sequence shown here is derived from an EMBL/GenBank/DDBJ whole genome shotgun (WGS) entry which is preliminary data.</text>
</comment>
<evidence type="ECO:0000256" key="1">
    <source>
        <dbReference type="SAM" id="MobiDB-lite"/>
    </source>
</evidence>
<reference evidence="3 4" key="1">
    <citation type="submission" date="2023-01" db="EMBL/GenBank/DDBJ databases">
        <title>Analysis of 21 Apiospora genomes using comparative genomics revels a genus with tremendous synthesis potential of carbohydrate active enzymes and secondary metabolites.</title>
        <authorList>
            <person name="Sorensen T."/>
        </authorList>
    </citation>
    <scope>NUCLEOTIDE SEQUENCE [LARGE SCALE GENOMIC DNA]</scope>
    <source>
        <strain evidence="3 4">CBS 24483</strain>
    </source>
</reference>
<dbReference type="GeneID" id="92082665"/>
<accession>A0ABR1PVE6</accession>
<evidence type="ECO:0000313" key="4">
    <source>
        <dbReference type="Proteomes" id="UP001391051"/>
    </source>
</evidence>
<keyword evidence="2" id="KW-0732">Signal</keyword>
<evidence type="ECO:0000313" key="3">
    <source>
        <dbReference type="EMBL" id="KAK7940994.1"/>
    </source>
</evidence>
<dbReference type="Proteomes" id="UP001391051">
    <property type="component" value="Unassembled WGS sequence"/>
</dbReference>
<proteinExistence type="predicted"/>
<evidence type="ECO:0000256" key="2">
    <source>
        <dbReference type="SAM" id="SignalP"/>
    </source>
</evidence>
<dbReference type="EMBL" id="JAQQWE010000009">
    <property type="protein sequence ID" value="KAK7940994.1"/>
    <property type="molecule type" value="Genomic_DNA"/>
</dbReference>
<name>A0ABR1PVE6_9PEZI</name>
<dbReference type="RefSeq" id="XP_066693746.1">
    <property type="nucleotide sequence ID" value="XM_066849603.1"/>
</dbReference>
<feature type="signal peptide" evidence="2">
    <location>
        <begin position="1"/>
        <end position="18"/>
    </location>
</feature>
<gene>
    <name evidence="3" type="ORF">PG986_013381</name>
</gene>
<feature type="region of interest" description="Disordered" evidence="1">
    <location>
        <begin position="49"/>
        <end position="70"/>
    </location>
</feature>
<sequence length="70" mass="7583">MFIARWLLCAEALSPSRAEENKEKVDYAGHGVERARSSHHEMARALALSLGPGAGPPINQRPFQLKSLGG</sequence>
<feature type="chain" id="PRO_5045279755" evidence="2">
    <location>
        <begin position="19"/>
        <end position="70"/>
    </location>
</feature>
<keyword evidence="4" id="KW-1185">Reference proteome</keyword>
<protein>
    <submittedName>
        <fullName evidence="3">Uncharacterized protein</fullName>
    </submittedName>
</protein>
<organism evidence="3 4">
    <name type="scientific">Apiospora aurea</name>
    <dbReference type="NCBI Taxonomy" id="335848"/>
    <lineage>
        <taxon>Eukaryota</taxon>
        <taxon>Fungi</taxon>
        <taxon>Dikarya</taxon>
        <taxon>Ascomycota</taxon>
        <taxon>Pezizomycotina</taxon>
        <taxon>Sordariomycetes</taxon>
        <taxon>Xylariomycetidae</taxon>
        <taxon>Amphisphaeriales</taxon>
        <taxon>Apiosporaceae</taxon>
        <taxon>Apiospora</taxon>
    </lineage>
</organism>